<dbReference type="AlphaFoldDB" id="A0A8B6C7P8"/>
<keyword evidence="2" id="KW-1185">Reference proteome</keyword>
<organism evidence="1 2">
    <name type="scientific">Mytilus galloprovincialis</name>
    <name type="common">Mediterranean mussel</name>
    <dbReference type="NCBI Taxonomy" id="29158"/>
    <lineage>
        <taxon>Eukaryota</taxon>
        <taxon>Metazoa</taxon>
        <taxon>Spiralia</taxon>
        <taxon>Lophotrochozoa</taxon>
        <taxon>Mollusca</taxon>
        <taxon>Bivalvia</taxon>
        <taxon>Autobranchia</taxon>
        <taxon>Pteriomorphia</taxon>
        <taxon>Mytilida</taxon>
        <taxon>Mytiloidea</taxon>
        <taxon>Mytilidae</taxon>
        <taxon>Mytilinae</taxon>
        <taxon>Mytilus</taxon>
    </lineage>
</organism>
<evidence type="ECO:0000313" key="2">
    <source>
        <dbReference type="Proteomes" id="UP000596742"/>
    </source>
</evidence>
<comment type="caution">
    <text evidence="1">The sequence shown here is derived from an EMBL/GenBank/DDBJ whole genome shotgun (WGS) entry which is preliminary data.</text>
</comment>
<gene>
    <name evidence="1" type="ORF">MGAL_10B043379</name>
</gene>
<evidence type="ECO:0000313" key="1">
    <source>
        <dbReference type="EMBL" id="VDI00809.1"/>
    </source>
</evidence>
<name>A0A8B6C7P8_MYTGA</name>
<proteinExistence type="predicted"/>
<dbReference type="EMBL" id="UYJE01001274">
    <property type="protein sequence ID" value="VDI00809.1"/>
    <property type="molecule type" value="Genomic_DNA"/>
</dbReference>
<sequence>MDAFGDCEPTDEPHLMNQPVTRQQTDTVCVCEGTVTKTRFQKRMWQHELKISKATHNEVILMHSFFTCISLQVVEFLSHHKLLKTTANQLLKRWLPDNQPLTNSRLQKSKWYMVFQLVMQPTKQTHGNGRCRMDAFGDYGPQLMNQPVTRQQTDTVCDV</sequence>
<dbReference type="Proteomes" id="UP000596742">
    <property type="component" value="Unassembled WGS sequence"/>
</dbReference>
<reference evidence="1" key="1">
    <citation type="submission" date="2018-11" db="EMBL/GenBank/DDBJ databases">
        <authorList>
            <person name="Alioto T."/>
            <person name="Alioto T."/>
        </authorList>
    </citation>
    <scope>NUCLEOTIDE SEQUENCE</scope>
</reference>
<dbReference type="OrthoDB" id="6210451at2759"/>
<accession>A0A8B6C7P8</accession>
<protein>
    <submittedName>
        <fullName evidence="1">Uncharacterized protein</fullName>
    </submittedName>
</protein>